<name>A0A4V0P2I8_FLUSA</name>
<feature type="transmembrane region" description="Helical" evidence="2">
    <location>
        <begin position="23"/>
        <end position="44"/>
    </location>
</feature>
<protein>
    <submittedName>
        <fullName evidence="3">Uncharacterized protein</fullName>
    </submittedName>
</protein>
<keyword evidence="2" id="KW-0812">Transmembrane</keyword>
<proteinExistence type="predicted"/>
<dbReference type="OrthoDB" id="9819782at2"/>
<feature type="region of interest" description="Disordered" evidence="1">
    <location>
        <begin position="73"/>
        <end position="105"/>
    </location>
</feature>
<evidence type="ECO:0000313" key="4">
    <source>
        <dbReference type="Proteomes" id="UP000291236"/>
    </source>
</evidence>
<sequence>MLAIRESKIQFEKWLHRYNNKKLFYVISLSIAIHILLLYLISLIKVNEKDIITEENPLSPPPVHIQLDTLPPKKPAIKNDQTQNKDFNIPKNRSGGVLTDKNTIPNKSFQVPKELESNDKRVVNDPFKNNALPRKKDKIALPNKSQKKPFGGIESLLPQSSQTYIDEIRREARQGKSIQGDSGDIPIMGKEYAPSNEPQYKERFAAKDMSLYQFSQEFKEKFGAIWNLKDRNLPPESPLRPGDVVYYKIYIKGDGFLEKFENLTQKKNPNKDFSGADIIFKEVVSQVLPMPVPPRFTHSIVTEVIAIQVVSTNVFVQYSPQ</sequence>
<dbReference type="KEGG" id="sbf:JCM31447_18200"/>
<dbReference type="AlphaFoldDB" id="A0A4V0P2I8"/>
<keyword evidence="4" id="KW-1185">Reference proteome</keyword>
<evidence type="ECO:0000256" key="2">
    <source>
        <dbReference type="SAM" id="Phobius"/>
    </source>
</evidence>
<dbReference type="Proteomes" id="UP000291236">
    <property type="component" value="Chromosome"/>
</dbReference>
<evidence type="ECO:0000256" key="1">
    <source>
        <dbReference type="SAM" id="MobiDB-lite"/>
    </source>
</evidence>
<gene>
    <name evidence="3" type="ORF">JCM31447_18200</name>
</gene>
<keyword evidence="2" id="KW-1133">Transmembrane helix</keyword>
<keyword evidence="2" id="KW-0472">Membrane</keyword>
<reference evidence="3 4" key="1">
    <citation type="submission" date="2018-12" db="EMBL/GenBank/DDBJ databases">
        <title>Rubrispira sanarue gen. nov., sp., nov., a member of the order Silvanigrellales, isolated from a brackish lake in Hamamatsu Japan.</title>
        <authorList>
            <person name="Maejima Y."/>
            <person name="Iino T."/>
            <person name="Muraguchi Y."/>
            <person name="Fukuda K."/>
            <person name="Nojiri H."/>
            <person name="Ohkuma M."/>
            <person name="Moriuchi R."/>
            <person name="Dohra H."/>
            <person name="Kimbara K."/>
            <person name="Shintani M."/>
        </authorList>
    </citation>
    <scope>NUCLEOTIDE SEQUENCE [LARGE SCALE GENOMIC DNA]</scope>
    <source>
        <strain evidence="3 4">RF1110005</strain>
    </source>
</reference>
<dbReference type="RefSeq" id="WP_145987939.1">
    <property type="nucleotide sequence ID" value="NZ_AP019368.1"/>
</dbReference>
<organism evidence="3 4">
    <name type="scientific">Fluviispira sanaruensis</name>
    <dbReference type="NCBI Taxonomy" id="2493639"/>
    <lineage>
        <taxon>Bacteria</taxon>
        <taxon>Pseudomonadati</taxon>
        <taxon>Bdellovibrionota</taxon>
        <taxon>Oligoflexia</taxon>
        <taxon>Silvanigrellales</taxon>
        <taxon>Silvanigrellaceae</taxon>
        <taxon>Fluviispira</taxon>
    </lineage>
</organism>
<accession>A0A4V0P2I8</accession>
<feature type="region of interest" description="Disordered" evidence="1">
    <location>
        <begin position="173"/>
        <end position="193"/>
    </location>
</feature>
<feature type="region of interest" description="Disordered" evidence="1">
    <location>
        <begin position="123"/>
        <end position="156"/>
    </location>
</feature>
<dbReference type="EMBL" id="AP019368">
    <property type="protein sequence ID" value="BBH53377.1"/>
    <property type="molecule type" value="Genomic_DNA"/>
</dbReference>
<evidence type="ECO:0000313" key="3">
    <source>
        <dbReference type="EMBL" id="BBH53377.1"/>
    </source>
</evidence>